<gene>
    <name evidence="1" type="ORF">NTEN_LOCUS18612</name>
</gene>
<proteinExistence type="predicted"/>
<reference evidence="1 2" key="1">
    <citation type="submission" date="2020-02" db="EMBL/GenBank/DDBJ databases">
        <authorList>
            <person name="Ferguson B K."/>
        </authorList>
    </citation>
    <scope>NUCLEOTIDE SEQUENCE [LARGE SCALE GENOMIC DNA]</scope>
</reference>
<dbReference type="EMBL" id="CADCXU010027259">
    <property type="protein sequence ID" value="CAB0014113.1"/>
    <property type="molecule type" value="Genomic_DNA"/>
</dbReference>
<keyword evidence="2" id="KW-1185">Reference proteome</keyword>
<feature type="non-terminal residue" evidence="1">
    <location>
        <position position="1"/>
    </location>
</feature>
<evidence type="ECO:0000313" key="1">
    <source>
        <dbReference type="EMBL" id="CAB0014113.1"/>
    </source>
</evidence>
<evidence type="ECO:0000313" key="2">
    <source>
        <dbReference type="Proteomes" id="UP000479000"/>
    </source>
</evidence>
<accession>A0A6H5HE70</accession>
<organism evidence="1 2">
    <name type="scientific">Nesidiocoris tenuis</name>
    <dbReference type="NCBI Taxonomy" id="355587"/>
    <lineage>
        <taxon>Eukaryota</taxon>
        <taxon>Metazoa</taxon>
        <taxon>Ecdysozoa</taxon>
        <taxon>Arthropoda</taxon>
        <taxon>Hexapoda</taxon>
        <taxon>Insecta</taxon>
        <taxon>Pterygota</taxon>
        <taxon>Neoptera</taxon>
        <taxon>Paraneoptera</taxon>
        <taxon>Hemiptera</taxon>
        <taxon>Heteroptera</taxon>
        <taxon>Panheteroptera</taxon>
        <taxon>Cimicomorpha</taxon>
        <taxon>Miridae</taxon>
        <taxon>Dicyphina</taxon>
        <taxon>Nesidiocoris</taxon>
    </lineage>
</organism>
<dbReference type="Proteomes" id="UP000479000">
    <property type="component" value="Unassembled WGS sequence"/>
</dbReference>
<dbReference type="AlphaFoldDB" id="A0A6H5HE70"/>
<name>A0A6H5HE70_9HEMI</name>
<protein>
    <submittedName>
        <fullName evidence="1">Uncharacterized protein</fullName>
    </submittedName>
</protein>
<sequence length="56" mass="6644">PLRRALTSISILPTCFIFLHPRPCRHSRLLCQSLLLKRRQREYQCIFVDAFTWGQG</sequence>